<comment type="caution">
    <text evidence="1">The sequence shown here is derived from an EMBL/GenBank/DDBJ whole genome shotgun (WGS) entry which is preliminary data.</text>
</comment>
<gene>
    <name evidence="1" type="ORF">PUN28_000442</name>
</gene>
<evidence type="ECO:0000313" key="1">
    <source>
        <dbReference type="EMBL" id="KAL0132699.1"/>
    </source>
</evidence>
<dbReference type="EMBL" id="JADYXP020000001">
    <property type="protein sequence ID" value="KAL0132699.1"/>
    <property type="molecule type" value="Genomic_DNA"/>
</dbReference>
<proteinExistence type="predicted"/>
<organism evidence="1 2">
    <name type="scientific">Cardiocondyla obscurior</name>
    <dbReference type="NCBI Taxonomy" id="286306"/>
    <lineage>
        <taxon>Eukaryota</taxon>
        <taxon>Metazoa</taxon>
        <taxon>Ecdysozoa</taxon>
        <taxon>Arthropoda</taxon>
        <taxon>Hexapoda</taxon>
        <taxon>Insecta</taxon>
        <taxon>Pterygota</taxon>
        <taxon>Neoptera</taxon>
        <taxon>Endopterygota</taxon>
        <taxon>Hymenoptera</taxon>
        <taxon>Apocrita</taxon>
        <taxon>Aculeata</taxon>
        <taxon>Formicoidea</taxon>
        <taxon>Formicidae</taxon>
        <taxon>Myrmicinae</taxon>
        <taxon>Cardiocondyla</taxon>
    </lineage>
</organism>
<reference evidence="1 2" key="1">
    <citation type="submission" date="2023-03" db="EMBL/GenBank/DDBJ databases">
        <title>High recombination rates correlate with genetic variation in Cardiocondyla obscurior ants.</title>
        <authorList>
            <person name="Errbii M."/>
        </authorList>
    </citation>
    <scope>NUCLEOTIDE SEQUENCE [LARGE SCALE GENOMIC DNA]</scope>
    <source>
        <strain evidence="1">Alpha-2009</strain>
        <tissue evidence="1">Whole body</tissue>
    </source>
</reference>
<evidence type="ECO:0000313" key="2">
    <source>
        <dbReference type="Proteomes" id="UP001430953"/>
    </source>
</evidence>
<name>A0AAW2GZK2_9HYME</name>
<sequence>MLKDLRTQIHSCNYTSNLNVFARRGETHELPTEFRASLKKFFFNYNRSKSNHDRF</sequence>
<protein>
    <submittedName>
        <fullName evidence="1">Uncharacterized protein</fullName>
    </submittedName>
</protein>
<dbReference type="AlphaFoldDB" id="A0AAW2GZK2"/>
<dbReference type="Proteomes" id="UP001430953">
    <property type="component" value="Unassembled WGS sequence"/>
</dbReference>
<keyword evidence="2" id="KW-1185">Reference proteome</keyword>
<accession>A0AAW2GZK2</accession>